<gene>
    <name evidence="2" type="ORF">BB558_005073</name>
</gene>
<comment type="caution">
    <text evidence="2">The sequence shown here is derived from an EMBL/GenBank/DDBJ whole genome shotgun (WGS) entry which is preliminary data.</text>
</comment>
<accession>A0A2U1J1N7</accession>
<keyword evidence="3" id="KW-1185">Reference proteome</keyword>
<reference evidence="2 3" key="1">
    <citation type="journal article" date="2018" name="MBio">
        <title>Comparative Genomics Reveals the Core Gene Toolbox for the Fungus-Insect Symbiosis.</title>
        <authorList>
            <person name="Wang Y."/>
            <person name="Stata M."/>
            <person name="Wang W."/>
            <person name="Stajich J.E."/>
            <person name="White M.M."/>
            <person name="Moncalvo J.M."/>
        </authorList>
    </citation>
    <scope>NUCLEOTIDE SEQUENCE [LARGE SCALE GENOMIC DNA]</scope>
    <source>
        <strain evidence="2 3">AUS-126-30</strain>
    </source>
</reference>
<dbReference type="Proteomes" id="UP000245591">
    <property type="component" value="Unassembled WGS sequence"/>
</dbReference>
<feature type="compositionally biased region" description="Polar residues" evidence="1">
    <location>
        <begin position="935"/>
        <end position="948"/>
    </location>
</feature>
<organism evidence="2 3">
    <name type="scientific">Smittium angustum</name>
    <dbReference type="NCBI Taxonomy" id="133377"/>
    <lineage>
        <taxon>Eukaryota</taxon>
        <taxon>Fungi</taxon>
        <taxon>Fungi incertae sedis</taxon>
        <taxon>Zoopagomycota</taxon>
        <taxon>Kickxellomycotina</taxon>
        <taxon>Harpellomycetes</taxon>
        <taxon>Harpellales</taxon>
        <taxon>Legeriomycetaceae</taxon>
        <taxon>Smittium</taxon>
    </lineage>
</organism>
<evidence type="ECO:0000256" key="1">
    <source>
        <dbReference type="SAM" id="MobiDB-lite"/>
    </source>
</evidence>
<dbReference type="EMBL" id="MBFU01000495">
    <property type="protein sequence ID" value="PVZ98943.1"/>
    <property type="molecule type" value="Genomic_DNA"/>
</dbReference>
<name>A0A2U1J1N7_SMIAN</name>
<feature type="region of interest" description="Disordered" evidence="1">
    <location>
        <begin position="935"/>
        <end position="958"/>
    </location>
</feature>
<proteinExistence type="predicted"/>
<sequence length="2606" mass="295808">MNFSATDQNKKKFNLQNLQNLKQKLVTDHKSIHFKVLNDFFSRKPSLINKGNLNDEQEEKLAIDEICNFFTDKEILSNQKHVYIRMVQGLVEWSIKGWASWTYVEKKLGDVIQNLTLNKRSDPLTKDLFSNSESSLLELTISAMNQILIEAVVNNFLREFPIEDSKESNKKNIQLLENNFQIETKSCFVSKKSSELQQLYNFPSSLSTLGLKDNKLWDMIFKQLEITIKKMDSIDFFEKKRINIDQLLQKNINIIHFLGYDQIFRTAIFDPRSLANQNVIFHMLNDLSVHFTANIDHKKDIREKIWNAQLSAQILEFMANLMTEMNTKIIAPNESNVILNRNSENPFKSNQDGIFILSNDYIRWIGLIEGSLYKLFKKTISNNIENPNELAFNESSSLKNQFSNYIATKIEVLGFKQGWIVLQALSHYTTFSNFKPKQNFPIYNIYCNTNLVLNLENAIHLICDILTITTGNSKTGFQSRNQTKKENVQDQLDEDYIFFMVLSWTMICVLLEAEILPETQMILLRIAQKINNDVFSKNSLGCIKPLIYFSLLRVSVDGSNSILKKNSNKLALAIKDSIIEGNFLSDSNKLLEKIRRYSHIIGNVGFLSQIILEISEYLSFWLKIKDHLLKDVDSSTTIKMLPNNPNFLIPIICFIDKVDRKLQPELKGLIVTRALQKLNTLKSNKRVDSLVLIAAYVSAAEISPSSIMKRMFLLEALPSLASKFDAFATAELVLISKKLINHKTNSKTKHSSRNVCLGIRMLQRITISNYRAWPDFVSLIEPRFVLQRNSPSTSEEADIMSEQYFTIITCFNEMVRADGEQFSGRVIALLYQKIGRLLDSGLGNLNSNELGVLLNSVTNCVHYGSMNVQAVWIALGLHQHAKTIVDRFVLDITRVSSQKEQSSEYNFIFALIRFLELAPENTDIGGGTLSVINTTESTGNKPDISDSTPAPKDDNKNSLQTSKEEFLGVLLSDFILPLSYKLLFSLEDNSSQKSLSIEVQCSAFAALAKFPTALWIEQVTSSFGSAKKVVDLMCINSDHFGSGNRETDVFFGYSEFLSLLMDNEIEGMRRSVLLGTDRTGGDQTHSFIEQKNSLSGTDDSKKDVIVSSTFYKDGLNNSREMYQNLATNISEKAAFLQNVLDAGKTSSIETQQGLVFTRFSSKNIHPKPLDNNPKIKSDTESSSNQKLESIVEKLTVLLNELTTVSDFYSIPSTLVLLFSSSFGNLSDSYEIEYVFEILKSSVISNTVMPHVRANALYSLGGLVKFLENTNPQLSSAISEQCFAMIESTDHQELLPMNRFGGDKNYWYMFSSKNLSPGLYKDDTVLTSLIYSCAEWSIAMTGNFEKYIQVLSFMRKGLENAFKDIKLFSYHKNSVLACANGILKILDCLFSGISSSSNNALHIELKLLLDSICNFDVFSFESFLGNSGSKEKSFLESDWLLPIISATTLILIKLQLFFGEFATISKNQKLFKNQIAQTFNSSRKLTHLEQSRLYFRLCYLLLLCTEIDYNNLPDDNRLSEFETDGKLDTFIKSDFYDLSIDIGSDLSSYLNLILESNQKTNLVSVSFLLSFKMKQSLLITFSHSLNHLKELLPSFESQTIFNTETNSPRKIRLTRAINNALESEKLIVNYCKSAILAFNSFGVPTEIIGQHREATINSLLAVSILCNLTEYTCIMHGYLSSKTMRIRNVNSQMIELAYSLLGVLDGALGIPENAFNKKSEASISFQLNSVSDLGLSRVAFWLLSEISIYMNNNPPDLKRIPTSSVCRSVWDKLQTSELFKKEFGKSSGILPKSQIKSNYNQEMLWMALLLTKWPFPRVDTTERFIHVFSRYDNFRLKLLAFLVSSKWSAFMYSATRSLIKMVFFTLTSHFSDNDLEDGNNLLVLSKAVLGEHGLGKLLLLGGLSERPSEENYNKCMESDSANVSMHEVPEYWDTNSLGLFSLQEREKLLNSMNNKYFSIYYHYRMCLKLNSDNSSLKMDGMEAPSFEIRDSSSIFFDLLNIKVQEPTNFFKERKPKPHERMMKQMSNVSVPPAIVSGVVTKIVDIVGSSENNNSKSDYFILRQLLTTVRSNNFVNIDSQVDNENSEQHELGSKNRKLQNQGSLSIIKSTKTLKLEISSTLKKLFFCVFGQRENPSIILYKFDELNSGYSYLQVDPLLACMYIETVNKRYEAYIEFIKSFKNKYSSAINSKKLYGETLNQSAILQLFESFAVNRMLKACILCHDLEEKSTDSSGYAVSISISDRYNYLRSGVTASERAISGMVSDIFNPEGISGFKSVEHYEEYMDIFGISVGSFAKSLFIGNILILNYGQALKSDFEQPKSVDSLMQNSSVGLAHLAKSLNIASSGLDILISNISKLINARIFEEKMELESVNDTELTHGISGEILNKKLSMRCLVCRISDIVTVFISKFVVQALYMYIGLANNAHKKMEEYFRNEFNIPDSPWILEEVSNLMDYSFNPQKADSLNSLHGKYLEKSVDILGLSSVGMDYGLETLLPEVLVHYRDIKNMIKKYRLPEYEQSCLVFGESSVESAATGICSKIVSISRLLYYIHTTCNRMSRKENTNVRGLHDCVQFSRTKEVIRNVVRRLYDIGFVSEDECVSLFVSDV</sequence>
<evidence type="ECO:0000313" key="2">
    <source>
        <dbReference type="EMBL" id="PVZ98943.1"/>
    </source>
</evidence>
<evidence type="ECO:0000313" key="3">
    <source>
        <dbReference type="Proteomes" id="UP000245591"/>
    </source>
</evidence>
<protein>
    <submittedName>
        <fullName evidence="2">Uncharacterized protein</fullName>
    </submittedName>
</protein>